<dbReference type="GO" id="GO:0016301">
    <property type="term" value="F:kinase activity"/>
    <property type="evidence" value="ECO:0007669"/>
    <property type="project" value="UniProtKB-KW"/>
</dbReference>
<gene>
    <name evidence="1" type="ORF">SAMN05660464_2960</name>
</gene>
<name>A0A1I5PU86_9ACTN</name>
<keyword evidence="1" id="KW-0418">Kinase</keyword>
<sequence>MRGASPASHRGVTGADDGRRVDSALLAPTAVPPSWPPSLQVLLGEPAPDVWAAVLGPLGGRLRSLTASTVTLRPDAAATVRYTAVVDWADGRATRESLAATTGAEVPPGAAVLEGAAPDGRPVTVGLWRWPLDPALPGLAWAASAARTAERLAGLGLDVGSPRLRLRAYRPGRRAVVEVTSPAGRWFLKVVRPPAVADLADRHRRLAASVPVPPLLAATDDGVVVSPGLPGTPMRAALAGDPTALPDPAALGALLDALPPVGSVGRRDPADPVPRVRAHATVLGMVCPGLAPRLERLVAAVGAAAGPHPAVPVHGDFYEAQLLVSEGAVSGLLDVDTAGPGARIDDWATLVAHLALLERLGDPGPVAAYRARVQALLAGRLPAAELAARVAGVLLGLATGPFRVQQDDWAAATEARVALAEEWVRGSSSR</sequence>
<evidence type="ECO:0000313" key="1">
    <source>
        <dbReference type="EMBL" id="SFP37151.1"/>
    </source>
</evidence>
<dbReference type="InterPro" id="IPR011009">
    <property type="entry name" value="Kinase-like_dom_sf"/>
</dbReference>
<evidence type="ECO:0000313" key="2">
    <source>
        <dbReference type="Proteomes" id="UP000198857"/>
    </source>
</evidence>
<keyword evidence="1" id="KW-0808">Transferase</keyword>
<dbReference type="Proteomes" id="UP000198857">
    <property type="component" value="Unassembled WGS sequence"/>
</dbReference>
<proteinExistence type="predicted"/>
<dbReference type="Gene3D" id="3.90.1200.10">
    <property type="match status" value="1"/>
</dbReference>
<keyword evidence="2" id="KW-1185">Reference proteome</keyword>
<dbReference type="EMBL" id="FOWQ01000004">
    <property type="protein sequence ID" value="SFP37151.1"/>
    <property type="molecule type" value="Genomic_DNA"/>
</dbReference>
<reference evidence="2" key="1">
    <citation type="submission" date="2016-10" db="EMBL/GenBank/DDBJ databases">
        <authorList>
            <person name="Varghese N."/>
            <person name="Submissions S."/>
        </authorList>
    </citation>
    <scope>NUCLEOTIDE SEQUENCE [LARGE SCALE GENOMIC DNA]</scope>
    <source>
        <strain evidence="2">DSM 44208</strain>
    </source>
</reference>
<accession>A0A1I5PU86</accession>
<dbReference type="STRING" id="1523247.SAMN05660464_2960"/>
<organism evidence="1 2">
    <name type="scientific">Geodermatophilus dictyosporus</name>
    <dbReference type="NCBI Taxonomy" id="1523247"/>
    <lineage>
        <taxon>Bacteria</taxon>
        <taxon>Bacillati</taxon>
        <taxon>Actinomycetota</taxon>
        <taxon>Actinomycetes</taxon>
        <taxon>Geodermatophilales</taxon>
        <taxon>Geodermatophilaceae</taxon>
        <taxon>Geodermatophilus</taxon>
    </lineage>
</organism>
<protein>
    <submittedName>
        <fullName evidence="1">Ser/Thr protein kinase RdoA involved in Cpx stress response, MazF antagonist</fullName>
    </submittedName>
</protein>
<dbReference type="AlphaFoldDB" id="A0A1I5PU86"/>
<dbReference type="SUPFAM" id="SSF56112">
    <property type="entry name" value="Protein kinase-like (PK-like)"/>
    <property type="match status" value="1"/>
</dbReference>